<protein>
    <submittedName>
        <fullName evidence="9">T-box domain-containing protein</fullName>
    </submittedName>
</protein>
<dbReference type="CDD" id="cd00182">
    <property type="entry name" value="T-box"/>
    <property type="match status" value="1"/>
</dbReference>
<keyword evidence="2 5" id="KW-0238">DNA-binding</keyword>
<dbReference type="PANTHER" id="PTHR11267:SF181">
    <property type="entry name" value="OPTOMOTOR-BLIND PROTEIN"/>
    <property type="match status" value="1"/>
</dbReference>
<proteinExistence type="predicted"/>
<evidence type="ECO:0000256" key="5">
    <source>
        <dbReference type="PROSITE-ProRule" id="PRU00201"/>
    </source>
</evidence>
<dbReference type="WBParaSite" id="BTMF_0001254101-mRNA-1">
    <property type="protein sequence ID" value="BTMF_0001254101-mRNA-1"/>
    <property type="gene ID" value="BTMF_0001254101"/>
</dbReference>
<dbReference type="GO" id="GO:0045893">
    <property type="term" value="P:positive regulation of DNA-templated transcription"/>
    <property type="evidence" value="ECO:0007669"/>
    <property type="project" value="InterPro"/>
</dbReference>
<keyword evidence="8" id="KW-1185">Reference proteome</keyword>
<evidence type="ECO:0000256" key="3">
    <source>
        <dbReference type="ARBA" id="ARBA00023163"/>
    </source>
</evidence>
<dbReference type="AlphaFoldDB" id="A0A0R3QXR9"/>
<organism evidence="9">
    <name type="scientific">Brugia timori</name>
    <dbReference type="NCBI Taxonomy" id="42155"/>
    <lineage>
        <taxon>Eukaryota</taxon>
        <taxon>Metazoa</taxon>
        <taxon>Ecdysozoa</taxon>
        <taxon>Nematoda</taxon>
        <taxon>Chromadorea</taxon>
        <taxon>Rhabditida</taxon>
        <taxon>Spirurina</taxon>
        <taxon>Spiruromorpha</taxon>
        <taxon>Filarioidea</taxon>
        <taxon>Onchocercidae</taxon>
        <taxon>Brugia</taxon>
    </lineage>
</organism>
<sequence>MNDIFIQQREDLTMSNGKIRIAISHRKLWEEFNRNINEMILTSKGRCIYPRIGYSVEGLEPKTMYLICLKICRTDRARYKYTAGEWHMIATGEPENEAKYIYPDNGSTQLGQYWMSNGIRFGKLKITNSTKDCSSNVLLTSMHKYRPILYIYKVYATPALCFDGSTILTNQYQLVKTFTDQIMEFIAVTAYQNQRIIEMKKIHNSYARGQRGGTIKNSNNFTTELNDANTTISLTSDHCPLRLAISPLNKYKPYWTNRSNYFTKQRTIPHSIHLLSSNCNSLTTTTTATSPIRSYSLDATNNSNYPLSSYANHQNSFANFISNNSGNIPISNHSKSSTRIEQRNFLNPSDFTTLNLPSMWNYNTLWHHFSLPYPSLVTTHNPSSSSYI</sequence>
<dbReference type="PRINTS" id="PR00937">
    <property type="entry name" value="TBOX"/>
</dbReference>
<keyword evidence="4 5" id="KW-0539">Nucleus</keyword>
<dbReference type="GO" id="GO:0000785">
    <property type="term" value="C:chromatin"/>
    <property type="evidence" value="ECO:0007669"/>
    <property type="project" value="TreeGrafter"/>
</dbReference>
<reference evidence="9" key="1">
    <citation type="submission" date="2017-02" db="UniProtKB">
        <authorList>
            <consortium name="WormBaseParasite"/>
        </authorList>
    </citation>
    <scope>IDENTIFICATION</scope>
</reference>
<accession>A0A0R3QXR9</accession>
<dbReference type="GO" id="GO:0000978">
    <property type="term" value="F:RNA polymerase II cis-regulatory region sequence-specific DNA binding"/>
    <property type="evidence" value="ECO:0007669"/>
    <property type="project" value="InterPro"/>
</dbReference>
<dbReference type="Proteomes" id="UP000280834">
    <property type="component" value="Unassembled WGS sequence"/>
</dbReference>
<feature type="domain" description="T-box" evidence="6">
    <location>
        <begin position="23"/>
        <end position="212"/>
    </location>
</feature>
<keyword evidence="3" id="KW-0804">Transcription</keyword>
<name>A0A0R3QXR9_9BILA</name>
<dbReference type="Gene3D" id="2.60.40.820">
    <property type="entry name" value="Transcription factor, T-box"/>
    <property type="match status" value="1"/>
</dbReference>
<dbReference type="EMBL" id="UZAG01017667">
    <property type="protein sequence ID" value="VDO35948.1"/>
    <property type="molecule type" value="Genomic_DNA"/>
</dbReference>
<evidence type="ECO:0000313" key="7">
    <source>
        <dbReference type="EMBL" id="VDO35948.1"/>
    </source>
</evidence>
<dbReference type="STRING" id="42155.A0A0R3QXR9"/>
<evidence type="ECO:0000256" key="1">
    <source>
        <dbReference type="ARBA" id="ARBA00023015"/>
    </source>
</evidence>
<dbReference type="InterPro" id="IPR036960">
    <property type="entry name" value="T-box_sf"/>
</dbReference>
<dbReference type="SUPFAM" id="SSF49417">
    <property type="entry name" value="p53-like transcription factors"/>
    <property type="match status" value="1"/>
</dbReference>
<dbReference type="PANTHER" id="PTHR11267">
    <property type="entry name" value="T-BOX PROTEIN-RELATED"/>
    <property type="match status" value="1"/>
</dbReference>
<comment type="caution">
    <text evidence="5">Lacks conserved residue(s) required for the propagation of feature annotation.</text>
</comment>
<dbReference type="InterPro" id="IPR001699">
    <property type="entry name" value="TF_T-box"/>
</dbReference>
<reference evidence="7 8" key="2">
    <citation type="submission" date="2018-11" db="EMBL/GenBank/DDBJ databases">
        <authorList>
            <consortium name="Pathogen Informatics"/>
        </authorList>
    </citation>
    <scope>NUCLEOTIDE SEQUENCE [LARGE SCALE GENOMIC DNA]</scope>
</reference>
<evidence type="ECO:0000313" key="8">
    <source>
        <dbReference type="Proteomes" id="UP000280834"/>
    </source>
</evidence>
<dbReference type="PROSITE" id="PS50252">
    <property type="entry name" value="TBOX_3"/>
    <property type="match status" value="1"/>
</dbReference>
<evidence type="ECO:0000256" key="2">
    <source>
        <dbReference type="ARBA" id="ARBA00023125"/>
    </source>
</evidence>
<dbReference type="Pfam" id="PF00907">
    <property type="entry name" value="T-box"/>
    <property type="match status" value="1"/>
</dbReference>
<gene>
    <name evidence="7" type="ORF">BTMF_LOCUS10556</name>
</gene>
<dbReference type="GO" id="GO:0005634">
    <property type="term" value="C:nucleus"/>
    <property type="evidence" value="ECO:0007669"/>
    <property type="project" value="UniProtKB-SubCell"/>
</dbReference>
<dbReference type="InterPro" id="IPR008967">
    <property type="entry name" value="p53-like_TF_DNA-bd_sf"/>
</dbReference>
<comment type="subcellular location">
    <subcellularLocation>
        <location evidence="5">Nucleus</location>
    </subcellularLocation>
</comment>
<dbReference type="InterPro" id="IPR046360">
    <property type="entry name" value="T-box_DNA-bd"/>
</dbReference>
<evidence type="ECO:0000313" key="9">
    <source>
        <dbReference type="WBParaSite" id="BTMF_0001254101-mRNA-1"/>
    </source>
</evidence>
<evidence type="ECO:0000256" key="4">
    <source>
        <dbReference type="ARBA" id="ARBA00023242"/>
    </source>
</evidence>
<dbReference type="GO" id="GO:0000981">
    <property type="term" value="F:DNA-binding transcription factor activity, RNA polymerase II-specific"/>
    <property type="evidence" value="ECO:0007669"/>
    <property type="project" value="TreeGrafter"/>
</dbReference>
<keyword evidence="1" id="KW-0805">Transcription regulation</keyword>
<evidence type="ECO:0000259" key="6">
    <source>
        <dbReference type="PROSITE" id="PS50252"/>
    </source>
</evidence>
<dbReference type="SMART" id="SM00425">
    <property type="entry name" value="TBOX"/>
    <property type="match status" value="1"/>
</dbReference>
<dbReference type="GO" id="GO:0001708">
    <property type="term" value="P:cell fate specification"/>
    <property type="evidence" value="ECO:0007669"/>
    <property type="project" value="TreeGrafter"/>
</dbReference>